<gene>
    <name evidence="6" type="ORF">KC19_4G185800</name>
</gene>
<protein>
    <recommendedName>
        <fullName evidence="8">Nuclear pore complex protein Nup205</fullName>
    </recommendedName>
</protein>
<dbReference type="PANTHER" id="PTHR31344:SF0">
    <property type="entry name" value="NUCLEAR PORE COMPLEX PROTEIN NUP205"/>
    <property type="match status" value="1"/>
</dbReference>
<evidence type="ECO:0000256" key="2">
    <source>
        <dbReference type="ARBA" id="ARBA00005892"/>
    </source>
</evidence>
<comment type="subcellular location">
    <subcellularLocation>
        <location evidence="1">Nucleus</location>
    </subcellularLocation>
</comment>
<name>A0A8T0ICF5_CERPU</name>
<dbReference type="EMBL" id="CM026424">
    <property type="protein sequence ID" value="KAG0580599.1"/>
    <property type="molecule type" value="Genomic_DNA"/>
</dbReference>
<dbReference type="Pfam" id="PF11894">
    <property type="entry name" value="Nup192"/>
    <property type="match status" value="1"/>
</dbReference>
<proteinExistence type="inferred from homology"/>
<sequence>MVSYRRLLAAVEAALLTPRPAPHHRADLSHALHVCLPDLQQFLTYPTPKAEDRAQVASKEVKLPNSAPTIIDNQDAQIALKLSEDYNLNEVHCVGLLVSAHQEWNLLGREPVEILRLSAGLWFTERRALITSLQLLLRAVVLDDELDSDLVADIRLYIERLLDGGLRARLIALIKELNREEPAGLGGPGVEPYVMDSRGALVQRRNVIQKERLSLCHCLVLTCLIVRISAQEAKDLFNLLKDCASDESLSQDVVKLQITYTIMFALTNSLTSDALGGSQEMGSSLALNAGFRKEFQHLIMDTSELSATAEGFTGVIRFVWAVYLMITRGSSEYNTSGSFTEDEIFSRSCLTRACEHDVFEFITTRVLQTATFQNDDEDLVFMYNAYLHKLMTSFLSQPAGREKIKEMKDAAMMAMDPYVVDIKDTMADVDSRAQQQAVELQAKPFISLLNLIGEIYQREPELIVENEDLWNFVRFAGEDHNTYRTLVAFLNMLTALAASEEGAKEVYQLLQNKAIRTLGWQTLFNSLVVYDQRFRQCLQTAGSFLPPLQEGDARALEAYLKVLRRVMEKGNEMERSQWFLDIEPLFKLLSYENVPPYLKGALRNAIATFVPVSPVMKNKVWSLLEQYDLPVVATPLLNDGGMSSQVYDMTFELNEVEARQEEYPSTLSYLKLLNVLIEQESDAPDKGGRFIGIFRFVRDQAFAPYAQRAYANTVEKWELVVAALRHFELMLSTYQITDDDVKNSSDHLLPPENSLPGMAAPGLPGVSNRLPIIELMKDLMSGKVIYRNVMSILMMGVNSVIEQRTSQLYGPALEEAISLCLQILHLALSKDNLFAEAWRPVYQPIDIILSHDIRQIVTVLEFVRYDSSPLVQRSSVLIMKLLSARMPQLVSIILEAGAASNLIEDYAACLETRAEDSQATENPDEDTGSLILRLLLANLDQPAPNVTHLLLKFDVNQLVERTMLQPKRHFSCLRVILDMLDTLARPEVNAGLHELGFQLMYELCVDPITCGPVVELLRGEKYEFFSKHLDTFVCEPLPKRSTNQQLRVSSLQQRAWLLKLVALELHLGDMDVVVHRDSCRRLLSRLFLREPPGWETGMPSNLMPARMTITTTDFNIHKVKVLELLEILQFQLPEAHSEFPPELHALKEELKVDEILGSPATVDQGGVYHISERGDRLIDLSAFRDLLWQEYKRLEVQYNLLVNGQKQSELREALQQLLRWAWKRNKNLEEQAAQLHMLVGWSQLVEIAISRRFHFLGSRTHVLFEILDASISATISQDCSLRMAFLLSQVALTTMAKLQEQSIVSPGEGDSTDDVTYLDVLSTVRLSNSACHTILSKLLASILRSESSEGLRRRQYATLLSYFHYCQGMVNRDLPLSVMRALLVEGRDGEEDMEIEKLDRDQAELAQLNFSLLKRDATALVDVVSRDATNGSEVGKSMAYYVLDALLAVDHHQVFLSQLQSRGLLHSCLAEISSNSYQAILLPSAESMRRLYTLESELALLLRVGYHNRKRGAQTLYAMGALRHLSSCRAIDAHLTDDAKWEQVKIGVGMPSQHDRQHQLVSPVLRLVLCFTALIDTTEATDGGRDEVALEVLEFIKSHQGLLDRILRDDTPGVHLADLDELQLATAILSKVWPVEESPEFGYTQAMFNLAYVYFCPDAESRSRFVQHIREAEKLSESSGAARETIRKMELQVARVRCNLIAYLYALVTKHSLRLHIFKPDIGDSATMGPYNLGRQRQPTLKLVADLLQQASLDLESALEEKALLLARLQDVNELSRHEVDEIIKAYGRQENSDPSDSIRKRRYVAMVEMCSAAGSRECQVSSLLFLVEHALEILYLHFEKLTESKSRQGRFEINLETNWGRKEDIQFITGKLLPVFERLESLNEDRVGRSMKHLQRLVHSLKSKIMMGSSESYLT</sequence>
<organism evidence="6 7">
    <name type="scientific">Ceratodon purpureus</name>
    <name type="common">Fire moss</name>
    <name type="synonym">Dicranum purpureum</name>
    <dbReference type="NCBI Taxonomy" id="3225"/>
    <lineage>
        <taxon>Eukaryota</taxon>
        <taxon>Viridiplantae</taxon>
        <taxon>Streptophyta</taxon>
        <taxon>Embryophyta</taxon>
        <taxon>Bryophyta</taxon>
        <taxon>Bryophytina</taxon>
        <taxon>Bryopsida</taxon>
        <taxon>Dicranidae</taxon>
        <taxon>Pseudoditrichales</taxon>
        <taxon>Ditrichaceae</taxon>
        <taxon>Ceratodon</taxon>
    </lineage>
</organism>
<dbReference type="Proteomes" id="UP000822688">
    <property type="component" value="Chromosome 4"/>
</dbReference>
<reference evidence="6" key="1">
    <citation type="submission" date="2020-06" db="EMBL/GenBank/DDBJ databases">
        <title>WGS assembly of Ceratodon purpureus strain R40.</title>
        <authorList>
            <person name="Carey S.B."/>
            <person name="Jenkins J."/>
            <person name="Shu S."/>
            <person name="Lovell J.T."/>
            <person name="Sreedasyam A."/>
            <person name="Maumus F."/>
            <person name="Tiley G.P."/>
            <person name="Fernandez-Pozo N."/>
            <person name="Barry K."/>
            <person name="Chen C."/>
            <person name="Wang M."/>
            <person name="Lipzen A."/>
            <person name="Daum C."/>
            <person name="Saski C.A."/>
            <person name="Payton A.C."/>
            <person name="Mcbreen J.C."/>
            <person name="Conrad R.E."/>
            <person name="Kollar L.M."/>
            <person name="Olsson S."/>
            <person name="Huttunen S."/>
            <person name="Landis J.B."/>
            <person name="Wickett N.J."/>
            <person name="Johnson M.G."/>
            <person name="Rensing S.A."/>
            <person name="Grimwood J."/>
            <person name="Schmutz J."/>
            <person name="Mcdaniel S.F."/>
        </authorList>
    </citation>
    <scope>NUCLEOTIDE SEQUENCE</scope>
    <source>
        <strain evidence="6">R40</strain>
    </source>
</reference>
<comment type="caution">
    <text evidence="6">The sequence shown here is derived from an EMBL/GenBank/DDBJ whole genome shotgun (WGS) entry which is preliminary data.</text>
</comment>
<keyword evidence="5" id="KW-0175">Coiled coil</keyword>
<feature type="coiled-coil region" evidence="5">
    <location>
        <begin position="1748"/>
        <end position="1775"/>
    </location>
</feature>
<keyword evidence="3" id="KW-0813">Transport</keyword>
<comment type="similarity">
    <text evidence="2">Belongs to the NUP186/NUP192/NUP205 family.</text>
</comment>
<accession>A0A8T0ICF5</accession>
<evidence type="ECO:0000313" key="6">
    <source>
        <dbReference type="EMBL" id="KAG0580599.1"/>
    </source>
</evidence>
<dbReference type="PANTHER" id="PTHR31344">
    <property type="entry name" value="NUCLEAR PORE COMPLEX PROTEIN NUP205"/>
    <property type="match status" value="1"/>
</dbReference>
<evidence type="ECO:0000313" key="7">
    <source>
        <dbReference type="Proteomes" id="UP000822688"/>
    </source>
</evidence>
<keyword evidence="4" id="KW-0539">Nucleus</keyword>
<evidence type="ECO:0008006" key="8">
    <source>
        <dbReference type="Google" id="ProtNLM"/>
    </source>
</evidence>
<evidence type="ECO:0000256" key="5">
    <source>
        <dbReference type="SAM" id="Coils"/>
    </source>
</evidence>
<evidence type="ECO:0000256" key="4">
    <source>
        <dbReference type="ARBA" id="ARBA00023242"/>
    </source>
</evidence>
<dbReference type="InterPro" id="IPR021827">
    <property type="entry name" value="Nup186/Nup192/Nup205"/>
</dbReference>
<keyword evidence="7" id="KW-1185">Reference proteome</keyword>
<evidence type="ECO:0000256" key="3">
    <source>
        <dbReference type="ARBA" id="ARBA00022448"/>
    </source>
</evidence>
<evidence type="ECO:0000256" key="1">
    <source>
        <dbReference type="ARBA" id="ARBA00004123"/>
    </source>
</evidence>
<dbReference type="GO" id="GO:0005643">
    <property type="term" value="C:nuclear pore"/>
    <property type="evidence" value="ECO:0007669"/>
    <property type="project" value="InterPro"/>
</dbReference>